<dbReference type="Gene3D" id="1.10.10.60">
    <property type="entry name" value="Homeodomain-like"/>
    <property type="match status" value="1"/>
</dbReference>
<dbReference type="AlphaFoldDB" id="A0A7Y0S2H6"/>
<dbReference type="InterPro" id="IPR009057">
    <property type="entry name" value="Homeodomain-like_sf"/>
</dbReference>
<dbReference type="EMBL" id="JABCLD010000828">
    <property type="protein sequence ID" value="NMU25134.1"/>
    <property type="molecule type" value="Genomic_DNA"/>
</dbReference>
<protein>
    <submittedName>
        <fullName evidence="2">Nitrogen regulation protein NR(I)</fullName>
    </submittedName>
</protein>
<dbReference type="SUPFAM" id="SSF46689">
    <property type="entry name" value="Homeodomain-like"/>
    <property type="match status" value="1"/>
</dbReference>
<evidence type="ECO:0000313" key="2">
    <source>
        <dbReference type="EMBL" id="NMU25134.1"/>
    </source>
</evidence>
<dbReference type="PRINTS" id="PR01590">
    <property type="entry name" value="HTHFIS"/>
</dbReference>
<name>A0A7Y0S2H6_VIBPH</name>
<evidence type="ECO:0000313" key="3">
    <source>
        <dbReference type="Proteomes" id="UP000555836"/>
    </source>
</evidence>
<dbReference type="InterPro" id="IPR002197">
    <property type="entry name" value="HTH_Fis"/>
</dbReference>
<comment type="caution">
    <text evidence="2">The sequence shown here is derived from an EMBL/GenBank/DDBJ whole genome shotgun (WGS) entry which is preliminary data.</text>
</comment>
<dbReference type="FunFam" id="1.10.10.60:FF:000088">
    <property type="entry name" value="DNA-binding transcriptional regulator NtrC"/>
    <property type="match status" value="1"/>
</dbReference>
<feature type="domain" description="DNA binding HTH" evidence="1">
    <location>
        <begin position="11"/>
        <end position="51"/>
    </location>
</feature>
<dbReference type="Pfam" id="PF02954">
    <property type="entry name" value="HTH_8"/>
    <property type="match status" value="1"/>
</dbReference>
<reference evidence="2 3" key="1">
    <citation type="submission" date="2020-04" db="EMBL/GenBank/DDBJ databases">
        <title>Whole-genome sequencing of Vibrio spp. from China reveals different genetic environments of blaCTX-M-14 among diverse lineages.</title>
        <authorList>
            <person name="Zheng Z."/>
            <person name="Ye L."/>
            <person name="Chen S."/>
        </authorList>
    </citation>
    <scope>NUCLEOTIDE SEQUENCE [LARGE SCALE GENOMIC DNA]</scope>
    <source>
        <strain evidence="2 3">Vb0574</strain>
    </source>
</reference>
<sequence>AGDKELLSYALPEFERILLEAALEHTKGHKQDAAKVLGWGRNTLTRKLKELY</sequence>
<feature type="non-terminal residue" evidence="2">
    <location>
        <position position="1"/>
    </location>
</feature>
<dbReference type="Proteomes" id="UP000555836">
    <property type="component" value="Unassembled WGS sequence"/>
</dbReference>
<proteinExistence type="predicted"/>
<organism evidence="2 3">
    <name type="scientific">Vibrio parahaemolyticus</name>
    <dbReference type="NCBI Taxonomy" id="670"/>
    <lineage>
        <taxon>Bacteria</taxon>
        <taxon>Pseudomonadati</taxon>
        <taxon>Pseudomonadota</taxon>
        <taxon>Gammaproteobacteria</taxon>
        <taxon>Vibrionales</taxon>
        <taxon>Vibrionaceae</taxon>
        <taxon>Vibrio</taxon>
    </lineage>
</organism>
<accession>A0A7Y0S2H6</accession>
<gene>
    <name evidence="2" type="primary">glnG</name>
    <name evidence="2" type="ORF">HKB21_05835</name>
</gene>
<dbReference type="GO" id="GO:0043565">
    <property type="term" value="F:sequence-specific DNA binding"/>
    <property type="evidence" value="ECO:0007669"/>
    <property type="project" value="InterPro"/>
</dbReference>
<evidence type="ECO:0000259" key="1">
    <source>
        <dbReference type="Pfam" id="PF02954"/>
    </source>
</evidence>